<proteinExistence type="predicted"/>
<dbReference type="InterPro" id="IPR036890">
    <property type="entry name" value="HATPase_C_sf"/>
</dbReference>
<dbReference type="Proteomes" id="UP000612362">
    <property type="component" value="Unassembled WGS sequence"/>
</dbReference>
<reference evidence="9" key="1">
    <citation type="submission" date="2020-10" db="EMBL/GenBank/DDBJ databases">
        <title>Taxonomic study of unclassified bacteria belonging to the class Ktedonobacteria.</title>
        <authorList>
            <person name="Yabe S."/>
            <person name="Wang C.M."/>
            <person name="Zheng Y."/>
            <person name="Sakai Y."/>
            <person name="Cavaletti L."/>
            <person name="Monciardini P."/>
            <person name="Donadio S."/>
        </authorList>
    </citation>
    <scope>NUCLEOTIDE SEQUENCE</scope>
    <source>
        <strain evidence="9">SOSP1-1</strain>
    </source>
</reference>
<dbReference type="InterPro" id="IPR003661">
    <property type="entry name" value="HisK_dim/P_dom"/>
</dbReference>
<evidence type="ECO:0000313" key="10">
    <source>
        <dbReference type="Proteomes" id="UP000612362"/>
    </source>
</evidence>
<dbReference type="Gene3D" id="1.10.287.130">
    <property type="match status" value="1"/>
</dbReference>
<dbReference type="InterPro" id="IPR036097">
    <property type="entry name" value="HisK_dim/P_sf"/>
</dbReference>
<evidence type="ECO:0000259" key="8">
    <source>
        <dbReference type="PROSITE" id="PS50109"/>
    </source>
</evidence>
<dbReference type="InterPro" id="IPR005467">
    <property type="entry name" value="His_kinase_dom"/>
</dbReference>
<evidence type="ECO:0000256" key="2">
    <source>
        <dbReference type="ARBA" id="ARBA00012438"/>
    </source>
</evidence>
<keyword evidence="10" id="KW-1185">Reference proteome</keyword>
<dbReference type="AlphaFoldDB" id="A0A8J3HZI5"/>
<sequence length="579" mass="64474">MITSRKRDGTSTHIQQYTIFPAPSQEPDHKTGNPFQRRIQSFLGTSSFSPEFLPSILRCRGIGYIIAIMLPLITLFFEYILKDISPYFTFASAPIMLIIVVVSLCWGAIPGLISTIISTIILVAMVLPAYAPTTLDHDAYLYSTTMLGLTGIGLCLLSTRLQHARLQALQAQKEGENARANLFRVLMQAPIPISVVDGKEFRFVLVNPYAQCFTSGRAQLGQTIYESVPEFAEQITYMLKRVQETGIEQSISEKRILLNCGQGEAPIEKFANVVHQPMFSANGEIDGIIIIATDVTKQVQDRQKIEGLLSELDNCVSVVAHELRTPITAAKTSTQLSQRRMRRILDIPHSIEPEDWTKVLASIMKNLERTGQQLEMQNRLVHDLLDASRVRADSLALQPKRYDLLPDITESIEVQRSLNPGRVINLNHSQATNMVIEADPDRVQQVVINYLTNALKYSDLEKPVNIEVSTREHEIYVAVHDKGPGLKPEQQQRVWERFYRAPGIHVLSGSGMSLGLGLFICRSIIERQGGRVGVESTPGHGSSFWFTLPLVDIGIGPSAPLSHVDGSEERSKTHALITS</sequence>
<evidence type="ECO:0000256" key="7">
    <source>
        <dbReference type="SAM" id="Phobius"/>
    </source>
</evidence>
<dbReference type="InterPro" id="IPR003594">
    <property type="entry name" value="HATPase_dom"/>
</dbReference>
<evidence type="ECO:0000256" key="6">
    <source>
        <dbReference type="ARBA" id="ARBA00023012"/>
    </source>
</evidence>
<dbReference type="SUPFAM" id="SSF55874">
    <property type="entry name" value="ATPase domain of HSP90 chaperone/DNA topoisomerase II/histidine kinase"/>
    <property type="match status" value="1"/>
</dbReference>
<dbReference type="Gene3D" id="3.30.450.20">
    <property type="entry name" value="PAS domain"/>
    <property type="match status" value="1"/>
</dbReference>
<feature type="domain" description="Histidine kinase" evidence="8">
    <location>
        <begin position="318"/>
        <end position="552"/>
    </location>
</feature>
<dbReference type="PRINTS" id="PR00344">
    <property type="entry name" value="BCTRLSENSOR"/>
</dbReference>
<dbReference type="PANTHER" id="PTHR43547">
    <property type="entry name" value="TWO-COMPONENT HISTIDINE KINASE"/>
    <property type="match status" value="1"/>
</dbReference>
<evidence type="ECO:0000256" key="3">
    <source>
        <dbReference type="ARBA" id="ARBA00022553"/>
    </source>
</evidence>
<keyword evidence="7" id="KW-1133">Transmembrane helix</keyword>
<evidence type="ECO:0000313" key="9">
    <source>
        <dbReference type="EMBL" id="GHO46604.1"/>
    </source>
</evidence>
<dbReference type="Pfam" id="PF00512">
    <property type="entry name" value="HisKA"/>
    <property type="match status" value="1"/>
</dbReference>
<keyword evidence="4" id="KW-0808">Transferase</keyword>
<keyword evidence="7" id="KW-0812">Transmembrane</keyword>
<evidence type="ECO:0000256" key="5">
    <source>
        <dbReference type="ARBA" id="ARBA00022777"/>
    </source>
</evidence>
<keyword evidence="3" id="KW-0597">Phosphoprotein</keyword>
<gene>
    <name evidence="9" type="ORF">KSX_47670</name>
</gene>
<dbReference type="RefSeq" id="WP_220195973.1">
    <property type="nucleotide sequence ID" value="NZ_BNJF01000002.1"/>
</dbReference>
<feature type="transmembrane region" description="Helical" evidence="7">
    <location>
        <begin position="139"/>
        <end position="157"/>
    </location>
</feature>
<dbReference type="EMBL" id="BNJF01000002">
    <property type="protein sequence ID" value="GHO46604.1"/>
    <property type="molecule type" value="Genomic_DNA"/>
</dbReference>
<dbReference type="EC" id="2.7.13.3" evidence="2"/>
<evidence type="ECO:0000256" key="4">
    <source>
        <dbReference type="ARBA" id="ARBA00022679"/>
    </source>
</evidence>
<evidence type="ECO:0000256" key="1">
    <source>
        <dbReference type="ARBA" id="ARBA00000085"/>
    </source>
</evidence>
<organism evidence="9 10">
    <name type="scientific">Ktedonospora formicarum</name>
    <dbReference type="NCBI Taxonomy" id="2778364"/>
    <lineage>
        <taxon>Bacteria</taxon>
        <taxon>Bacillati</taxon>
        <taxon>Chloroflexota</taxon>
        <taxon>Ktedonobacteria</taxon>
        <taxon>Ktedonobacterales</taxon>
        <taxon>Ktedonobacteraceae</taxon>
        <taxon>Ktedonospora</taxon>
    </lineage>
</organism>
<feature type="transmembrane region" description="Helical" evidence="7">
    <location>
        <begin position="87"/>
        <end position="109"/>
    </location>
</feature>
<dbReference type="Pfam" id="PF02518">
    <property type="entry name" value="HATPase_c"/>
    <property type="match status" value="1"/>
</dbReference>
<dbReference type="CDD" id="cd00082">
    <property type="entry name" value="HisKA"/>
    <property type="match status" value="1"/>
</dbReference>
<name>A0A8J3HZI5_9CHLR</name>
<dbReference type="FunFam" id="3.30.565.10:FF:000006">
    <property type="entry name" value="Sensor histidine kinase WalK"/>
    <property type="match status" value="1"/>
</dbReference>
<keyword evidence="6" id="KW-0902">Two-component regulatory system</keyword>
<dbReference type="SUPFAM" id="SSF47384">
    <property type="entry name" value="Homodimeric domain of signal transducing histidine kinase"/>
    <property type="match status" value="1"/>
</dbReference>
<keyword evidence="5" id="KW-0418">Kinase</keyword>
<dbReference type="PROSITE" id="PS50109">
    <property type="entry name" value="HIS_KIN"/>
    <property type="match status" value="1"/>
</dbReference>
<dbReference type="InterPro" id="IPR004358">
    <property type="entry name" value="Sig_transdc_His_kin-like_C"/>
</dbReference>
<dbReference type="CDD" id="cd00075">
    <property type="entry name" value="HATPase"/>
    <property type="match status" value="1"/>
</dbReference>
<dbReference type="GO" id="GO:0000155">
    <property type="term" value="F:phosphorelay sensor kinase activity"/>
    <property type="evidence" value="ECO:0007669"/>
    <property type="project" value="InterPro"/>
</dbReference>
<comment type="catalytic activity">
    <reaction evidence="1">
        <text>ATP + protein L-histidine = ADP + protein N-phospho-L-histidine.</text>
        <dbReference type="EC" id="2.7.13.3"/>
    </reaction>
</comment>
<feature type="transmembrane region" description="Helical" evidence="7">
    <location>
        <begin position="62"/>
        <end position="81"/>
    </location>
</feature>
<keyword evidence="7" id="KW-0472">Membrane</keyword>
<protein>
    <recommendedName>
        <fullName evidence="2">histidine kinase</fullName>
        <ecNumber evidence="2">2.7.13.3</ecNumber>
    </recommendedName>
</protein>
<comment type="caution">
    <text evidence="9">The sequence shown here is derived from an EMBL/GenBank/DDBJ whole genome shotgun (WGS) entry which is preliminary data.</text>
</comment>
<dbReference type="SMART" id="SM00387">
    <property type="entry name" value="HATPase_c"/>
    <property type="match status" value="1"/>
</dbReference>
<dbReference type="Gene3D" id="3.30.565.10">
    <property type="entry name" value="Histidine kinase-like ATPase, C-terminal domain"/>
    <property type="match status" value="1"/>
</dbReference>
<accession>A0A8J3HZI5</accession>
<dbReference type="SMART" id="SM00388">
    <property type="entry name" value="HisKA"/>
    <property type="match status" value="1"/>
</dbReference>
<dbReference type="PANTHER" id="PTHR43547:SF2">
    <property type="entry name" value="HYBRID SIGNAL TRANSDUCTION HISTIDINE KINASE C"/>
    <property type="match status" value="1"/>
</dbReference>